<evidence type="ECO:0000313" key="2">
    <source>
        <dbReference type="EMBL" id="GAA3876996.1"/>
    </source>
</evidence>
<accession>A0ABP7KJJ1</accession>
<dbReference type="InterPro" id="IPR000944">
    <property type="entry name" value="Tscrpt_reg_Rrf2"/>
</dbReference>
<dbReference type="EMBL" id="BAABDF010000007">
    <property type="protein sequence ID" value="GAA3876996.1"/>
    <property type="molecule type" value="Genomic_DNA"/>
</dbReference>
<dbReference type="PANTHER" id="PTHR33221:SF4">
    <property type="entry name" value="HTH-TYPE TRANSCRIPTIONAL REPRESSOR NSRR"/>
    <property type="match status" value="1"/>
</dbReference>
<proteinExistence type="predicted"/>
<evidence type="ECO:0000256" key="1">
    <source>
        <dbReference type="ARBA" id="ARBA00023125"/>
    </source>
</evidence>
<keyword evidence="1" id="KW-0238">DNA-binding</keyword>
<dbReference type="InterPro" id="IPR036390">
    <property type="entry name" value="WH_DNA-bd_sf"/>
</dbReference>
<dbReference type="SUPFAM" id="SSF46785">
    <property type="entry name" value="Winged helix' DNA-binding domain"/>
    <property type="match status" value="1"/>
</dbReference>
<sequence length="158" mass="17248">MRLTMRTNLAMRVLMACAVNDRHMVRRADIARVAGASENHLAQVVHHLSLHGFVDTIRGRSGGMSLARPAEEISIGQVFRQFEDVVPFAECFSRGENTCPLAGACRLRVALKSALDAFYSELDGISLADLVCDNAALEALLALPQTAPRFAMECAPRH</sequence>
<dbReference type="PROSITE" id="PS51197">
    <property type="entry name" value="HTH_RRF2_2"/>
    <property type="match status" value="1"/>
</dbReference>
<organism evidence="2 3">
    <name type="scientific">Celeribacter arenosi</name>
    <dbReference type="NCBI Taxonomy" id="792649"/>
    <lineage>
        <taxon>Bacteria</taxon>
        <taxon>Pseudomonadati</taxon>
        <taxon>Pseudomonadota</taxon>
        <taxon>Alphaproteobacteria</taxon>
        <taxon>Rhodobacterales</taxon>
        <taxon>Roseobacteraceae</taxon>
        <taxon>Celeribacter</taxon>
    </lineage>
</organism>
<comment type="caution">
    <text evidence="2">The sequence shown here is derived from an EMBL/GenBank/DDBJ whole genome shotgun (WGS) entry which is preliminary data.</text>
</comment>
<reference evidence="3" key="1">
    <citation type="journal article" date="2019" name="Int. J. Syst. Evol. Microbiol.">
        <title>The Global Catalogue of Microorganisms (GCM) 10K type strain sequencing project: providing services to taxonomists for standard genome sequencing and annotation.</title>
        <authorList>
            <consortium name="The Broad Institute Genomics Platform"/>
            <consortium name="The Broad Institute Genome Sequencing Center for Infectious Disease"/>
            <person name="Wu L."/>
            <person name="Ma J."/>
        </authorList>
    </citation>
    <scope>NUCLEOTIDE SEQUENCE [LARGE SCALE GENOMIC DNA]</scope>
    <source>
        <strain evidence="3">JCM 17190</strain>
    </source>
</reference>
<keyword evidence="3" id="KW-1185">Reference proteome</keyword>
<dbReference type="Pfam" id="PF02082">
    <property type="entry name" value="Rrf2"/>
    <property type="match status" value="1"/>
</dbReference>
<evidence type="ECO:0000313" key="3">
    <source>
        <dbReference type="Proteomes" id="UP001399917"/>
    </source>
</evidence>
<dbReference type="RefSeq" id="WP_344848190.1">
    <property type="nucleotide sequence ID" value="NZ_BAABDF010000007.1"/>
</dbReference>
<dbReference type="NCBIfam" id="TIGR00738">
    <property type="entry name" value="rrf2_super"/>
    <property type="match status" value="1"/>
</dbReference>
<dbReference type="PANTHER" id="PTHR33221">
    <property type="entry name" value="WINGED HELIX-TURN-HELIX TRANSCRIPTIONAL REGULATOR, RRF2 FAMILY"/>
    <property type="match status" value="1"/>
</dbReference>
<dbReference type="Proteomes" id="UP001399917">
    <property type="component" value="Unassembled WGS sequence"/>
</dbReference>
<name>A0ABP7KJJ1_9RHOB</name>
<dbReference type="InterPro" id="IPR036388">
    <property type="entry name" value="WH-like_DNA-bd_sf"/>
</dbReference>
<protein>
    <submittedName>
        <fullName evidence="2">Rrf2 family transcriptional regulator</fullName>
    </submittedName>
</protein>
<gene>
    <name evidence="2" type="ORF">GCM10022404_28400</name>
</gene>
<dbReference type="Gene3D" id="1.10.10.10">
    <property type="entry name" value="Winged helix-like DNA-binding domain superfamily/Winged helix DNA-binding domain"/>
    <property type="match status" value="1"/>
</dbReference>